<evidence type="ECO:0000313" key="1">
    <source>
        <dbReference type="EMBL" id="BAU16363.1"/>
    </source>
</evidence>
<organism evidence="1 2">
    <name type="scientific">Pseudomonas phage phiR18</name>
    <dbReference type="NCBI Taxonomy" id="1752027"/>
    <lineage>
        <taxon>Viruses</taxon>
        <taxon>Duplodnaviria</taxon>
        <taxon>Heunggongvirae</taxon>
        <taxon>Uroviricota</taxon>
        <taxon>Caudoviricetes</taxon>
        <taxon>Kochitakasuvirus</taxon>
        <taxon>Kochitakasuvirus R18</taxon>
    </lineage>
</organism>
<reference evidence="1" key="1">
    <citation type="journal article" date="2016" name="Genome Announc.">
        <title>Complete Genome Sequences of Broad-Host-Range Pseudomonas aeruginosa Bacteriophages phiR18 and phiS12-1.</title>
        <authorList>
            <person name="Furusawa T."/>
            <person name="Iwano H."/>
            <person name="Higuchi H."/>
            <person name="Usui M."/>
            <person name="Maruyama F."/>
            <person name="Nakagawa I."/>
            <person name="Yokota H."/>
            <person name="Tamura Y."/>
        </authorList>
    </citation>
    <scope>NUCLEOTIDE SEQUENCE [LARGE SCALE GENOMIC DNA]</scope>
</reference>
<dbReference type="KEGG" id="vg:40080229"/>
<accession>A0A0S3UG01</accession>
<evidence type="ECO:0000313" key="2">
    <source>
        <dbReference type="Proteomes" id="UP000221614"/>
    </source>
</evidence>
<keyword evidence="2" id="KW-1185">Reference proteome</keyword>
<name>A0A0S3UG01_9CAUD</name>
<dbReference type="RefSeq" id="YP_009604335.1">
    <property type="nucleotide sequence ID" value="NC_041964.1"/>
</dbReference>
<sequence length="73" mass="8564">MIIASFMDLTLDVHIRVECRRVTVTLVEYKLVYVKITTGELVLCQPFFERPAVENHFREIVEDLILKQRGTVQ</sequence>
<protein>
    <submittedName>
        <fullName evidence="1">Uncharacterized protein</fullName>
    </submittedName>
</protein>
<dbReference type="EMBL" id="LC102729">
    <property type="protein sequence ID" value="BAU16363.1"/>
    <property type="molecule type" value="Genomic_DNA"/>
</dbReference>
<dbReference type="GeneID" id="40080229"/>
<dbReference type="Proteomes" id="UP000221614">
    <property type="component" value="Segment"/>
</dbReference>
<proteinExistence type="predicted"/>